<protein>
    <submittedName>
        <fullName evidence="2">Uncharacterized protein</fullName>
    </submittedName>
</protein>
<organism evidence="2 3">
    <name type="scientific">Paenibacillus xylanilyticus</name>
    <dbReference type="NCBI Taxonomy" id="248903"/>
    <lineage>
        <taxon>Bacteria</taxon>
        <taxon>Bacillati</taxon>
        <taxon>Bacillota</taxon>
        <taxon>Bacilli</taxon>
        <taxon>Bacillales</taxon>
        <taxon>Paenibacillaceae</taxon>
        <taxon>Paenibacillus</taxon>
    </lineage>
</organism>
<evidence type="ECO:0000313" key="3">
    <source>
        <dbReference type="Proteomes" id="UP000526125"/>
    </source>
</evidence>
<keyword evidence="1" id="KW-1133">Transmembrane helix</keyword>
<sequence>MSRTKLAFSAILLLFAIIFTFNHHLGYSVGDRMLSKMGLSPYTTAYVSGVHVTIFIGLGLLGCSFYLTRKVIMPSHPRLAKRLWLIVVVIILSYSYITDKVMYVAKWGSTGIHGVSYLQNDSSCMYHVSRDGSTIVSCDLTLKNYSRQPVAAVLLPDLARSYRQQDDPLYDALKSVELTPAHLEIKPHGTFSGKIAFSGIAQSPLQVKGKLADIVLDVEVEGQNIVFDYANAIRIQK</sequence>
<accession>A0A7Y6F042</accession>
<reference evidence="2 3" key="1">
    <citation type="submission" date="2020-05" db="EMBL/GenBank/DDBJ databases">
        <title>Genome Sequencing of Type Strains.</title>
        <authorList>
            <person name="Lemaire J.F."/>
            <person name="Inderbitzin P."/>
            <person name="Gregorio O.A."/>
            <person name="Collins S.B."/>
            <person name="Wespe N."/>
            <person name="Knight-Connoni V."/>
        </authorList>
    </citation>
    <scope>NUCLEOTIDE SEQUENCE [LARGE SCALE GENOMIC DNA]</scope>
    <source>
        <strain evidence="2 3">LMG 21957</strain>
    </source>
</reference>
<comment type="caution">
    <text evidence="2">The sequence shown here is derived from an EMBL/GenBank/DDBJ whole genome shotgun (WGS) entry which is preliminary data.</text>
</comment>
<dbReference type="Proteomes" id="UP000526125">
    <property type="component" value="Unassembled WGS sequence"/>
</dbReference>
<keyword evidence="1" id="KW-0812">Transmembrane</keyword>
<feature type="transmembrane region" description="Helical" evidence="1">
    <location>
        <begin position="79"/>
        <end position="97"/>
    </location>
</feature>
<name>A0A7Y6F042_9BACL</name>
<keyword evidence="1" id="KW-0472">Membrane</keyword>
<gene>
    <name evidence="2" type="ORF">HP552_34590</name>
</gene>
<keyword evidence="3" id="KW-1185">Reference proteome</keyword>
<evidence type="ECO:0000313" key="2">
    <source>
        <dbReference type="EMBL" id="NUU80320.1"/>
    </source>
</evidence>
<dbReference type="RefSeq" id="WP_175399818.1">
    <property type="nucleotide sequence ID" value="NZ_JABMCB010000206.1"/>
</dbReference>
<proteinExistence type="predicted"/>
<feature type="transmembrane region" description="Helical" evidence="1">
    <location>
        <begin position="44"/>
        <end position="67"/>
    </location>
</feature>
<dbReference type="AlphaFoldDB" id="A0A7Y6F042"/>
<dbReference type="EMBL" id="JABMCB010000206">
    <property type="protein sequence ID" value="NUU80320.1"/>
    <property type="molecule type" value="Genomic_DNA"/>
</dbReference>
<evidence type="ECO:0000256" key="1">
    <source>
        <dbReference type="SAM" id="Phobius"/>
    </source>
</evidence>